<dbReference type="EMBL" id="GGFL01014397">
    <property type="protein sequence ID" value="MBW78575.1"/>
    <property type="molecule type" value="Transcribed_RNA"/>
</dbReference>
<dbReference type="AlphaFoldDB" id="A0A2M4DM27"/>
<name>A0A2M4DM27_ANODA</name>
<protein>
    <submittedName>
        <fullName evidence="2">Putative secreted protein</fullName>
    </submittedName>
</protein>
<sequence length="82" mass="9127">MRSVVSSIVSLCAPLSARNERCSWNGCGKPSPGTSSTANRTRSCVTSAQRLMVRRKRCARTTPTTGRRLHRPRPSSNGPWRW</sequence>
<reference evidence="2" key="1">
    <citation type="submission" date="2018-01" db="EMBL/GenBank/DDBJ databases">
        <title>An insight into the sialome of Amazonian anophelines.</title>
        <authorList>
            <person name="Ribeiro J.M."/>
            <person name="Scarpassa V."/>
            <person name="Calvo E."/>
        </authorList>
    </citation>
    <scope>NUCLEOTIDE SEQUENCE</scope>
</reference>
<evidence type="ECO:0000313" key="2">
    <source>
        <dbReference type="EMBL" id="MBW78575.1"/>
    </source>
</evidence>
<proteinExistence type="predicted"/>
<accession>A0A2M4DM27</accession>
<evidence type="ECO:0000256" key="1">
    <source>
        <dbReference type="SAM" id="MobiDB-lite"/>
    </source>
</evidence>
<feature type="region of interest" description="Disordered" evidence="1">
    <location>
        <begin position="55"/>
        <end position="82"/>
    </location>
</feature>
<organism evidence="2">
    <name type="scientific">Anopheles darlingi</name>
    <name type="common">Mosquito</name>
    <dbReference type="NCBI Taxonomy" id="43151"/>
    <lineage>
        <taxon>Eukaryota</taxon>
        <taxon>Metazoa</taxon>
        <taxon>Ecdysozoa</taxon>
        <taxon>Arthropoda</taxon>
        <taxon>Hexapoda</taxon>
        <taxon>Insecta</taxon>
        <taxon>Pterygota</taxon>
        <taxon>Neoptera</taxon>
        <taxon>Endopterygota</taxon>
        <taxon>Diptera</taxon>
        <taxon>Nematocera</taxon>
        <taxon>Culicoidea</taxon>
        <taxon>Culicidae</taxon>
        <taxon>Anophelinae</taxon>
        <taxon>Anopheles</taxon>
    </lineage>
</organism>